<dbReference type="EMBL" id="FBWC01000022">
    <property type="protein sequence ID" value="CUX49263.1"/>
    <property type="molecule type" value="Genomic_DNA"/>
</dbReference>
<proteinExistence type="predicted"/>
<dbReference type="InterPro" id="IPR029044">
    <property type="entry name" value="Nucleotide-diphossugar_trans"/>
</dbReference>
<evidence type="ECO:0000313" key="2">
    <source>
        <dbReference type="Proteomes" id="UP000191897"/>
    </source>
</evidence>
<gene>
    <name evidence="1" type="ORF">AGR4C_Lc120174</name>
</gene>
<accession>A0A1S7RB28</accession>
<dbReference type="SUPFAM" id="SSF53448">
    <property type="entry name" value="Nucleotide-diphospho-sugar transferases"/>
    <property type="match status" value="1"/>
</dbReference>
<dbReference type="RefSeq" id="WP_080867339.1">
    <property type="nucleotide sequence ID" value="NZ_LT009731.1"/>
</dbReference>
<protein>
    <recommendedName>
        <fullName evidence="3">Nucleotidyltransferase</fullName>
    </recommendedName>
</protein>
<reference evidence="1 2" key="1">
    <citation type="submission" date="2016-01" db="EMBL/GenBank/DDBJ databases">
        <authorList>
            <person name="Oliw E.H."/>
        </authorList>
    </citation>
    <scope>NUCLEOTIDE SEQUENCE [LARGE SCALE GENOMIC DNA]</scope>
    <source>
        <strain evidence="1 2">Kerr 14</strain>
    </source>
</reference>
<organism evidence="1 2">
    <name type="scientific">Agrobacterium tumefaciens str. Kerr 14</name>
    <dbReference type="NCBI Taxonomy" id="1183424"/>
    <lineage>
        <taxon>Bacteria</taxon>
        <taxon>Pseudomonadati</taxon>
        <taxon>Pseudomonadota</taxon>
        <taxon>Alphaproteobacteria</taxon>
        <taxon>Hyphomicrobiales</taxon>
        <taxon>Rhizobiaceae</taxon>
        <taxon>Rhizobium/Agrobacterium group</taxon>
        <taxon>Agrobacterium</taxon>
        <taxon>Agrobacterium tumefaciens complex</taxon>
    </lineage>
</organism>
<evidence type="ECO:0008006" key="3">
    <source>
        <dbReference type="Google" id="ProtNLM"/>
    </source>
</evidence>
<dbReference type="Gene3D" id="3.90.550.10">
    <property type="entry name" value="Spore Coat Polysaccharide Biosynthesis Protein SpsA, Chain A"/>
    <property type="match status" value="1"/>
</dbReference>
<dbReference type="Proteomes" id="UP000191897">
    <property type="component" value="Unassembled WGS sequence"/>
</dbReference>
<name>A0A1S7RB28_AGRTU</name>
<sequence>MNILIPMAGAGSRFSVAGYTQHKPVIPVSSRLRNETVPMVVAAVDDLPVNSAGRDTKLIFIVRDFHLQDGVDVILKKRFPHAQFISIERLTEGQASTCLLAREVIDNDEPLLIAACDNGMDVSREYFEKQAQSADALIFTFRNNEAVLQNPKSYGWIRVQGDKVTGVSIKQPISGNPVDDHAVVGTFWFRRGSDFVKTADEMIAANDRINNEFYVDQVFKYMVNAKADVRVTEISRYICWGTPEDYEAYENTLSYWTEFTAREPWAR</sequence>
<dbReference type="AlphaFoldDB" id="A0A1S7RB28"/>
<evidence type="ECO:0000313" key="1">
    <source>
        <dbReference type="EMBL" id="CUX49263.1"/>
    </source>
</evidence>